<keyword evidence="1 3" id="KW-0963">Cytoplasm</keyword>
<dbReference type="SUPFAM" id="SSF74982">
    <property type="entry name" value="Small protein B (SmpB)"/>
    <property type="match status" value="1"/>
</dbReference>
<evidence type="ECO:0000256" key="4">
    <source>
        <dbReference type="SAM" id="MobiDB-lite"/>
    </source>
</evidence>
<dbReference type="NCBIfam" id="NF003843">
    <property type="entry name" value="PRK05422.1"/>
    <property type="match status" value="1"/>
</dbReference>
<dbReference type="PROSITE" id="PS01317">
    <property type="entry name" value="SSRP"/>
    <property type="match status" value="1"/>
</dbReference>
<dbReference type="GO" id="GO:0070929">
    <property type="term" value="P:trans-translation"/>
    <property type="evidence" value="ECO:0007669"/>
    <property type="project" value="UniProtKB-UniRule"/>
</dbReference>
<protein>
    <recommendedName>
        <fullName evidence="3">SsrA-binding protein</fullName>
    </recommendedName>
    <alternativeName>
        <fullName evidence="3">Small protein B</fullName>
    </alternativeName>
</protein>
<evidence type="ECO:0000313" key="6">
    <source>
        <dbReference type="Proteomes" id="UP000448943"/>
    </source>
</evidence>
<dbReference type="Pfam" id="PF01668">
    <property type="entry name" value="SmpB"/>
    <property type="match status" value="1"/>
</dbReference>
<dbReference type="Proteomes" id="UP000448943">
    <property type="component" value="Unassembled WGS sequence"/>
</dbReference>
<evidence type="ECO:0000256" key="3">
    <source>
        <dbReference type="HAMAP-Rule" id="MF_00023"/>
    </source>
</evidence>
<feature type="region of interest" description="Disordered" evidence="4">
    <location>
        <begin position="128"/>
        <end position="159"/>
    </location>
</feature>
<organism evidence="5 6">
    <name type="scientific">Chengkuizengella marina</name>
    <dbReference type="NCBI Taxonomy" id="2507566"/>
    <lineage>
        <taxon>Bacteria</taxon>
        <taxon>Bacillati</taxon>
        <taxon>Bacillota</taxon>
        <taxon>Bacilli</taxon>
        <taxon>Bacillales</taxon>
        <taxon>Paenibacillaceae</taxon>
        <taxon>Chengkuizengella</taxon>
    </lineage>
</organism>
<evidence type="ECO:0000256" key="2">
    <source>
        <dbReference type="ARBA" id="ARBA00022884"/>
    </source>
</evidence>
<gene>
    <name evidence="3 5" type="primary">smpB</name>
    <name evidence="5" type="ORF">ERL59_01870</name>
</gene>
<dbReference type="GO" id="GO:0070930">
    <property type="term" value="P:trans-translation-dependent protein tagging"/>
    <property type="evidence" value="ECO:0007669"/>
    <property type="project" value="TreeGrafter"/>
</dbReference>
<dbReference type="NCBIfam" id="TIGR00086">
    <property type="entry name" value="smpB"/>
    <property type="match status" value="1"/>
</dbReference>
<evidence type="ECO:0000256" key="1">
    <source>
        <dbReference type="ARBA" id="ARBA00022490"/>
    </source>
</evidence>
<evidence type="ECO:0000313" key="5">
    <source>
        <dbReference type="EMBL" id="NBI27708.1"/>
    </source>
</evidence>
<sequence>MSKKNTDKPLAQNKKASHDYFIEDTFEAGLVLTGTEIKSIRGGKTNLSDSFATIRNGEAFIHNMHVSPFEQGNRNNPDDPTRPRKLLLKRKQIDTLYGASKQQGYALVPLKIYIKNGFAKLLLGLGKGKKQFDKRETAKKKDAQRDIQRALREKQKVAR</sequence>
<dbReference type="HAMAP" id="MF_00023">
    <property type="entry name" value="SmpB"/>
    <property type="match status" value="1"/>
</dbReference>
<comment type="function">
    <text evidence="3">Required for rescue of stalled ribosomes mediated by trans-translation. Binds to transfer-messenger RNA (tmRNA), required for stable association of tmRNA with ribosomes. tmRNA and SmpB together mimic tRNA shape, replacing the anticodon stem-loop with SmpB. tmRNA is encoded by the ssrA gene; the 2 termini fold to resemble tRNA(Ala) and it encodes a 'tag peptide', a short internal open reading frame. During trans-translation Ala-aminoacylated tmRNA acts like a tRNA, entering the A-site of stalled ribosomes, displacing the stalled mRNA. The ribosome then switches to translate the ORF on the tmRNA; the nascent peptide is terminated with the 'tag peptide' encoded by the tmRNA and targeted for degradation. The ribosome is freed to recommence translation, which seems to be the essential function of trans-translation.</text>
</comment>
<accession>A0A6N9Q1V1</accession>
<dbReference type="GO" id="GO:0003723">
    <property type="term" value="F:RNA binding"/>
    <property type="evidence" value="ECO:0007669"/>
    <property type="project" value="UniProtKB-UniRule"/>
</dbReference>
<keyword evidence="6" id="KW-1185">Reference proteome</keyword>
<dbReference type="InterPro" id="IPR023620">
    <property type="entry name" value="SmpB"/>
</dbReference>
<comment type="subcellular location">
    <subcellularLocation>
        <location evidence="3">Cytoplasm</location>
    </subcellularLocation>
    <text evidence="3">The tmRNA-SmpB complex associates with stalled 70S ribosomes.</text>
</comment>
<reference evidence="5 6" key="1">
    <citation type="submission" date="2019-01" db="EMBL/GenBank/DDBJ databases">
        <title>Chengkuizengella sp. nov., isolated from deep-sea sediment of East Pacific Ocean.</title>
        <authorList>
            <person name="Yang J."/>
            <person name="Lai Q."/>
            <person name="Shao Z."/>
        </authorList>
    </citation>
    <scope>NUCLEOTIDE SEQUENCE [LARGE SCALE GENOMIC DNA]</scope>
    <source>
        <strain evidence="5 6">YPA3-1-1</strain>
    </source>
</reference>
<dbReference type="EMBL" id="SIJB01000005">
    <property type="protein sequence ID" value="NBI27708.1"/>
    <property type="molecule type" value="Genomic_DNA"/>
</dbReference>
<dbReference type="Gene3D" id="2.40.280.10">
    <property type="match status" value="1"/>
</dbReference>
<keyword evidence="2 3" id="KW-0694">RNA-binding</keyword>
<dbReference type="RefSeq" id="WP_160643921.1">
    <property type="nucleotide sequence ID" value="NZ_SIJB01000005.1"/>
</dbReference>
<dbReference type="OrthoDB" id="9805462at2"/>
<dbReference type="PANTHER" id="PTHR30308">
    <property type="entry name" value="TMRNA-BINDING COMPONENT OF TRANS-TRANSLATION TAGGING COMPLEX"/>
    <property type="match status" value="1"/>
</dbReference>
<dbReference type="AlphaFoldDB" id="A0A6N9Q1V1"/>
<comment type="similarity">
    <text evidence="3">Belongs to the SmpB family.</text>
</comment>
<feature type="compositionally biased region" description="Basic and acidic residues" evidence="4">
    <location>
        <begin position="130"/>
        <end position="159"/>
    </location>
</feature>
<dbReference type="InterPro" id="IPR020081">
    <property type="entry name" value="SsrA-bd_prot_CS"/>
</dbReference>
<dbReference type="InterPro" id="IPR000037">
    <property type="entry name" value="SsrA-bd_prot"/>
</dbReference>
<comment type="caution">
    <text evidence="5">The sequence shown here is derived from an EMBL/GenBank/DDBJ whole genome shotgun (WGS) entry which is preliminary data.</text>
</comment>
<proteinExistence type="inferred from homology"/>
<dbReference type="GO" id="GO:0005829">
    <property type="term" value="C:cytosol"/>
    <property type="evidence" value="ECO:0007669"/>
    <property type="project" value="TreeGrafter"/>
</dbReference>
<dbReference type="CDD" id="cd09294">
    <property type="entry name" value="SmpB"/>
    <property type="match status" value="1"/>
</dbReference>
<dbReference type="PANTHER" id="PTHR30308:SF2">
    <property type="entry name" value="SSRA-BINDING PROTEIN"/>
    <property type="match status" value="1"/>
</dbReference>
<name>A0A6N9Q1V1_9BACL</name>